<comment type="subcellular location">
    <subcellularLocation>
        <location evidence="5">Cytoplasm</location>
    </subcellularLocation>
</comment>
<evidence type="ECO:0000256" key="5">
    <source>
        <dbReference type="RuleBase" id="RU365015"/>
    </source>
</evidence>
<dbReference type="EC" id="3.2.1.26" evidence="4"/>
<dbReference type="EMBL" id="JAWJZI010000028">
    <property type="protein sequence ID" value="MDV5172347.1"/>
    <property type="molecule type" value="Genomic_DNA"/>
</dbReference>
<evidence type="ECO:0000259" key="7">
    <source>
        <dbReference type="Pfam" id="PF08244"/>
    </source>
</evidence>
<comment type="caution">
    <text evidence="8">The sequence shown here is derived from an EMBL/GenBank/DDBJ whole genome shotgun (WGS) entry which is preliminary data.</text>
</comment>
<comment type="pathway">
    <text evidence="5">Glycan biosynthesis; sucrose metabolism.</text>
</comment>
<dbReference type="PANTHER" id="PTHR43101">
    <property type="entry name" value="BETA-FRUCTOSIDASE"/>
    <property type="match status" value="1"/>
</dbReference>
<gene>
    <name evidence="8" type="ORF">R2X38_25425</name>
</gene>
<dbReference type="InterPro" id="IPR051214">
    <property type="entry name" value="GH32_Enzymes"/>
</dbReference>
<evidence type="ECO:0000256" key="1">
    <source>
        <dbReference type="ARBA" id="ARBA00009902"/>
    </source>
</evidence>
<accession>A0ABU3ZQL4</accession>
<evidence type="ECO:0000256" key="4">
    <source>
        <dbReference type="RuleBase" id="RU362110"/>
    </source>
</evidence>
<evidence type="ECO:0000259" key="6">
    <source>
        <dbReference type="Pfam" id="PF00251"/>
    </source>
</evidence>
<dbReference type="Pfam" id="PF08244">
    <property type="entry name" value="Glyco_hydro_32C"/>
    <property type="match status" value="1"/>
</dbReference>
<dbReference type="Gene3D" id="2.60.120.560">
    <property type="entry name" value="Exo-inulinase, domain 1"/>
    <property type="match status" value="1"/>
</dbReference>
<dbReference type="Proteomes" id="UP001186452">
    <property type="component" value="Unassembled WGS sequence"/>
</dbReference>
<keyword evidence="5" id="KW-0963">Cytoplasm</keyword>
<proteinExistence type="inferred from homology"/>
<dbReference type="InterPro" id="IPR013320">
    <property type="entry name" value="ConA-like_dom_sf"/>
</dbReference>
<protein>
    <recommendedName>
        <fullName evidence="4">Sucrose-6-phosphate hydrolase</fullName>
        <ecNumber evidence="4">3.2.1.26</ecNumber>
    </recommendedName>
    <alternativeName>
        <fullName evidence="5">Invertase</fullName>
    </alternativeName>
</protein>
<dbReference type="GO" id="GO:0004564">
    <property type="term" value="F:beta-fructofuranosidase activity"/>
    <property type="evidence" value="ECO:0007669"/>
    <property type="project" value="UniProtKB-EC"/>
</dbReference>
<dbReference type="InterPro" id="IPR023296">
    <property type="entry name" value="Glyco_hydro_beta-prop_sf"/>
</dbReference>
<dbReference type="SUPFAM" id="SSF75005">
    <property type="entry name" value="Arabinanase/levansucrase/invertase"/>
    <property type="match status" value="1"/>
</dbReference>
<dbReference type="PROSITE" id="PS00609">
    <property type="entry name" value="GLYCOSYL_HYDROL_F32"/>
    <property type="match status" value="1"/>
</dbReference>
<feature type="domain" description="Glycosyl hydrolase family 32 N-terminal" evidence="6">
    <location>
        <begin position="96"/>
        <end position="405"/>
    </location>
</feature>
<dbReference type="RefSeq" id="WP_317525142.1">
    <property type="nucleotide sequence ID" value="NZ_JAWJZI010000028.1"/>
</dbReference>
<dbReference type="CDD" id="cd18623">
    <property type="entry name" value="GH32_ScrB-like"/>
    <property type="match status" value="1"/>
</dbReference>
<dbReference type="SUPFAM" id="SSF49899">
    <property type="entry name" value="Concanavalin A-like lectins/glucanases"/>
    <property type="match status" value="1"/>
</dbReference>
<dbReference type="Gene3D" id="2.115.10.20">
    <property type="entry name" value="Glycosyl hydrolase domain, family 43"/>
    <property type="match status" value="1"/>
</dbReference>
<name>A0ABU3ZQL4_9GAMM</name>
<evidence type="ECO:0000256" key="2">
    <source>
        <dbReference type="ARBA" id="ARBA00022801"/>
    </source>
</evidence>
<dbReference type="SMART" id="SM00640">
    <property type="entry name" value="Glyco_32"/>
    <property type="match status" value="1"/>
</dbReference>
<feature type="domain" description="Glycosyl hydrolase family 32 C-terminal" evidence="7">
    <location>
        <begin position="408"/>
        <end position="547"/>
    </location>
</feature>
<dbReference type="InterPro" id="IPR018053">
    <property type="entry name" value="Glyco_hydro_32_AS"/>
</dbReference>
<organism evidence="8 9">
    <name type="scientific">Photobacterium rosenbergii</name>
    <dbReference type="NCBI Taxonomy" id="294936"/>
    <lineage>
        <taxon>Bacteria</taxon>
        <taxon>Pseudomonadati</taxon>
        <taxon>Pseudomonadota</taxon>
        <taxon>Gammaproteobacteria</taxon>
        <taxon>Vibrionales</taxon>
        <taxon>Vibrionaceae</taxon>
        <taxon>Photobacterium</taxon>
    </lineage>
</organism>
<comment type="similarity">
    <text evidence="1 4">Belongs to the glycosyl hydrolase 32 family.</text>
</comment>
<dbReference type="PANTHER" id="PTHR43101:SF1">
    <property type="entry name" value="BETA-FRUCTOSIDASE"/>
    <property type="match status" value="1"/>
</dbReference>
<dbReference type="InterPro" id="IPR001362">
    <property type="entry name" value="Glyco_hydro_32"/>
</dbReference>
<dbReference type="InterPro" id="IPR013148">
    <property type="entry name" value="Glyco_hydro_32_N"/>
</dbReference>
<dbReference type="Pfam" id="PF00251">
    <property type="entry name" value="Glyco_hydro_32N"/>
    <property type="match status" value="1"/>
</dbReference>
<evidence type="ECO:0000256" key="3">
    <source>
        <dbReference type="ARBA" id="ARBA00023295"/>
    </source>
</evidence>
<keyword evidence="9" id="KW-1185">Reference proteome</keyword>
<dbReference type="InterPro" id="IPR013189">
    <property type="entry name" value="Glyco_hydro_32_C"/>
</dbReference>
<dbReference type="InterPro" id="IPR006232">
    <property type="entry name" value="Suc6P_hydrolase"/>
</dbReference>
<comment type="catalytic activity">
    <reaction evidence="4">
        <text>Hydrolysis of terminal non-reducing beta-D-fructofuranoside residues in beta-D-fructofuranosides.</text>
        <dbReference type="EC" id="3.2.1.26"/>
    </reaction>
</comment>
<sequence length="551" mass="62633">MTLTDILAACGGHNNLLRALRVGQQVILELKDPMRRSDLARVQPFHSNLNQVVWTPEIPLSSADWDQLGRIIEQNQRQQLVDVSETTESQHRPLWHIAPPQGLLNDPNGFTYHNGEYHLFYQLYPFGCVHKDKYWAHVTSTDLVNWQSQPMALFPSDWFDSHGVFSGHAVSTEDELMLFYTGNVRIGEQRDRITTQCLATSTDGVHFTKHGPVIDSLPPSVTPHCRDPKLVKNGDHWLMLLGAQQETNDQETSERQLLGRLAVYRSTDLRQWQFVSLAGNELNDFGYMWECPDLFELDGQLIAIICPQGIEVDSEHHNIPHHNGYLQATLDDNDQLGLSDFQTLDHGFDFYAPQSTEAPDGRRLMVGWMGLPDEIDQPSVKDQWVHQLTCLRELKWQNGKLYQQPARELQQLRGEMQHFELNSSDGSVDLGSKSFELQTTLPWPSAGQTTLRVMDNGSEYCDIILDADKQQIYLDRTHAQPTDGEAIRELPWAEQRDVEIQLLADNSSLELFINQGEFVMTARVFTAEDATGVRLLNGEPASVEAKVWLLG</sequence>
<keyword evidence="3 4" id="KW-0326">Glycosidase</keyword>
<evidence type="ECO:0000313" key="9">
    <source>
        <dbReference type="Proteomes" id="UP001186452"/>
    </source>
</evidence>
<keyword evidence="2 4" id="KW-0378">Hydrolase</keyword>
<keyword evidence="5" id="KW-0119">Carbohydrate metabolism</keyword>
<comment type="function">
    <text evidence="5">Enables the bacterium to metabolize sucrose as a sole carbon source.</text>
</comment>
<evidence type="ECO:0000313" key="8">
    <source>
        <dbReference type="EMBL" id="MDV5172347.1"/>
    </source>
</evidence>
<dbReference type="NCBIfam" id="TIGR01322">
    <property type="entry name" value="scrB_fam"/>
    <property type="match status" value="1"/>
</dbReference>
<reference evidence="8 9" key="1">
    <citation type="submission" date="2023-10" db="EMBL/GenBank/DDBJ databases">
        <title>Marine bacteria isolated from horseshoe crab.</title>
        <authorList>
            <person name="Cheng T.H."/>
        </authorList>
    </citation>
    <scope>NUCLEOTIDE SEQUENCE [LARGE SCALE GENOMIC DNA]</scope>
    <source>
        <strain evidence="8 9">HSC6</strain>
    </source>
</reference>